<comment type="caution">
    <text evidence="1">The sequence shown here is derived from an EMBL/GenBank/DDBJ whole genome shotgun (WGS) entry which is preliminary data.</text>
</comment>
<dbReference type="SUPFAM" id="SSF103007">
    <property type="entry name" value="Hypothetical protein TT1725"/>
    <property type="match status" value="1"/>
</dbReference>
<name>A0A2T4TX41_9BACT</name>
<accession>A0A2T4TX41</accession>
<dbReference type="AlphaFoldDB" id="A0A2T4TX41"/>
<reference evidence="1 2" key="1">
    <citation type="submission" date="2017-09" db="EMBL/GenBank/DDBJ databases">
        <title>Bloom of a denitrifying methanotroph, Candidatus Methylomirabilis limnetica, in a deep stratified lake.</title>
        <authorList>
            <person name="Graf J.S."/>
            <person name="Marchant H.K."/>
            <person name="Tienken D."/>
            <person name="Hach P.F."/>
            <person name="Brand A."/>
            <person name="Schubert C.J."/>
            <person name="Kuypers M.M."/>
            <person name="Milucka J."/>
        </authorList>
    </citation>
    <scope>NUCLEOTIDE SEQUENCE [LARGE SCALE GENOMIC DNA]</scope>
    <source>
        <strain evidence="1 2">Zug</strain>
    </source>
</reference>
<dbReference type="Pfam" id="PF04456">
    <property type="entry name" value="DUF503"/>
    <property type="match status" value="1"/>
</dbReference>
<dbReference type="OrthoDB" id="9809023at2"/>
<gene>
    <name evidence="1" type="ORF">CLG94_07905</name>
</gene>
<dbReference type="InterPro" id="IPR007546">
    <property type="entry name" value="DUF503"/>
</dbReference>
<dbReference type="PANTHER" id="PTHR36441">
    <property type="entry name" value="HYPOTHETICAL CYTOSOLIC PROTEIN"/>
    <property type="match status" value="1"/>
</dbReference>
<organism evidence="1 2">
    <name type="scientific">Candidatus Methylomirabilis limnetica</name>
    <dbReference type="NCBI Taxonomy" id="2033718"/>
    <lineage>
        <taxon>Bacteria</taxon>
        <taxon>Candidatus Methylomirabilota</taxon>
        <taxon>Candidatus Methylomirabilia</taxon>
        <taxon>Candidatus Methylomirabilales</taxon>
        <taxon>Candidatus Methylomirabilaceae</taxon>
        <taxon>Candidatus Methylomirabilis</taxon>
    </lineage>
</organism>
<keyword evidence="2" id="KW-1185">Reference proteome</keyword>
<evidence type="ECO:0000313" key="2">
    <source>
        <dbReference type="Proteomes" id="UP000241436"/>
    </source>
</evidence>
<evidence type="ECO:0008006" key="3">
    <source>
        <dbReference type="Google" id="ProtNLM"/>
    </source>
</evidence>
<sequence>MTVGTCRVELRLAGNSSLKGKRRVVKSLKDRIRGRFNVSVAEVDRLDEWQRATLGIVCVSNNSRLVDETLAKVVNLIETDADALILDYEIDLMAY</sequence>
<proteinExistence type="predicted"/>
<evidence type="ECO:0000313" key="1">
    <source>
        <dbReference type="EMBL" id="PTL35678.1"/>
    </source>
</evidence>
<dbReference type="InterPro" id="IPR036746">
    <property type="entry name" value="TT1725-like_sf"/>
</dbReference>
<dbReference type="PANTHER" id="PTHR36441:SF1">
    <property type="entry name" value="DUF503 DOMAIN-CONTAINING PROTEIN"/>
    <property type="match status" value="1"/>
</dbReference>
<reference evidence="2" key="2">
    <citation type="journal article" date="2018" name="Environ. Microbiol.">
        <title>Bloom of a denitrifying methanotroph, 'Candidatus Methylomirabilis limnetica', in a deep stratified lake.</title>
        <authorList>
            <person name="Graf J.S."/>
            <person name="Mayr M.J."/>
            <person name="Marchant H.K."/>
            <person name="Tienken D."/>
            <person name="Hach P.F."/>
            <person name="Brand A."/>
            <person name="Schubert C.J."/>
            <person name="Kuypers M.M."/>
            <person name="Milucka J."/>
        </authorList>
    </citation>
    <scope>NUCLEOTIDE SEQUENCE [LARGE SCALE GENOMIC DNA]</scope>
    <source>
        <strain evidence="2">Zug</strain>
    </source>
</reference>
<dbReference type="RefSeq" id="WP_107562404.1">
    <property type="nucleotide sequence ID" value="NZ_NVQC01000022.1"/>
</dbReference>
<dbReference type="Gene3D" id="3.30.70.1120">
    <property type="entry name" value="TT1725-like"/>
    <property type="match status" value="1"/>
</dbReference>
<dbReference type="Proteomes" id="UP000241436">
    <property type="component" value="Unassembled WGS sequence"/>
</dbReference>
<protein>
    <recommendedName>
        <fullName evidence="3">Cytoplasmic protein</fullName>
    </recommendedName>
</protein>
<dbReference type="EMBL" id="NVQC01000022">
    <property type="protein sequence ID" value="PTL35678.1"/>
    <property type="molecule type" value="Genomic_DNA"/>
</dbReference>